<name>A0A5B8W4B3_9SPHI</name>
<dbReference type="KEGG" id="mgk:FSB76_22460"/>
<reference evidence="1 2" key="1">
    <citation type="journal article" date="2013" name="J. Microbiol.">
        <title>Mucilaginibacter ginsenosidivorax sp. nov., with ginsenoside converting activity isolated from sediment.</title>
        <authorList>
            <person name="Kim J.K."/>
            <person name="Choi T.E."/>
            <person name="Liu Q.M."/>
            <person name="Park H.Y."/>
            <person name="Yi T.H."/>
            <person name="Yoon M.H."/>
            <person name="Kim S.C."/>
            <person name="Im W.T."/>
        </authorList>
    </citation>
    <scope>NUCLEOTIDE SEQUENCE [LARGE SCALE GENOMIC DNA]</scope>
    <source>
        <strain evidence="1 2">KHI28</strain>
    </source>
</reference>
<keyword evidence="2" id="KW-1185">Reference proteome</keyword>
<dbReference type="Proteomes" id="UP000321362">
    <property type="component" value="Chromosome"/>
</dbReference>
<dbReference type="OrthoDB" id="8432779at2"/>
<dbReference type="EMBL" id="CP042437">
    <property type="protein sequence ID" value="QEC78573.1"/>
    <property type="molecule type" value="Genomic_DNA"/>
</dbReference>
<dbReference type="AlphaFoldDB" id="A0A5B8W4B3"/>
<evidence type="ECO:0008006" key="3">
    <source>
        <dbReference type="Google" id="ProtNLM"/>
    </source>
</evidence>
<sequence>MKEKKSDGHSYGQNPALKLSLFCTLFVALMLHGALVRAQSDTLGVFTAHKDIGNPKNPGNAQYDKVTHSYTLKGSGYNIWFNRDEFQYVYKTIKGDFTATANFTFKGDKGNGHRKVGWMLRASTDEKSIHLSAVTHGDGLTVLQWRSKTGANMLDPQEEIFFPEKKFEVVQLQRVGKRVIMRVGHVGEPLKTVGSHIMPNMPDEALLGLFICSHDPEVTEEATAWDVHLDEHAARQK</sequence>
<gene>
    <name evidence="1" type="ORF">FSB76_22460</name>
</gene>
<evidence type="ECO:0000313" key="1">
    <source>
        <dbReference type="EMBL" id="QEC78573.1"/>
    </source>
</evidence>
<evidence type="ECO:0000313" key="2">
    <source>
        <dbReference type="Proteomes" id="UP000321362"/>
    </source>
</evidence>
<organism evidence="1 2">
    <name type="scientific">Mucilaginibacter ginsenosidivorax</name>
    <dbReference type="NCBI Taxonomy" id="862126"/>
    <lineage>
        <taxon>Bacteria</taxon>
        <taxon>Pseudomonadati</taxon>
        <taxon>Bacteroidota</taxon>
        <taxon>Sphingobacteriia</taxon>
        <taxon>Sphingobacteriales</taxon>
        <taxon>Sphingobacteriaceae</taxon>
        <taxon>Mucilaginibacter</taxon>
    </lineage>
</organism>
<dbReference type="RefSeq" id="WP_147057342.1">
    <property type="nucleotide sequence ID" value="NZ_CP042437.1"/>
</dbReference>
<protein>
    <recommendedName>
        <fullName evidence="3">DUF1349 domain-containing protein</fullName>
    </recommendedName>
</protein>
<proteinExistence type="predicted"/>
<accession>A0A5B8W4B3</accession>